<reference evidence="1 2" key="1">
    <citation type="submission" date="2019-02" db="EMBL/GenBank/DDBJ databases">
        <title>Deep-cultivation of Planctomycetes and their phenomic and genomic characterization uncovers novel biology.</title>
        <authorList>
            <person name="Wiegand S."/>
            <person name="Jogler M."/>
            <person name="Boedeker C."/>
            <person name="Pinto D."/>
            <person name="Vollmers J."/>
            <person name="Rivas-Marin E."/>
            <person name="Kohn T."/>
            <person name="Peeters S.H."/>
            <person name="Heuer A."/>
            <person name="Rast P."/>
            <person name="Oberbeckmann S."/>
            <person name="Bunk B."/>
            <person name="Jeske O."/>
            <person name="Meyerdierks A."/>
            <person name="Storesund J.E."/>
            <person name="Kallscheuer N."/>
            <person name="Luecker S."/>
            <person name="Lage O.M."/>
            <person name="Pohl T."/>
            <person name="Merkel B.J."/>
            <person name="Hornburger P."/>
            <person name="Mueller R.-W."/>
            <person name="Bruemmer F."/>
            <person name="Labrenz M."/>
            <person name="Spormann A.M."/>
            <person name="Op den Camp H."/>
            <person name="Overmann J."/>
            <person name="Amann R."/>
            <person name="Jetten M.S.M."/>
            <person name="Mascher T."/>
            <person name="Medema M.H."/>
            <person name="Devos D.P."/>
            <person name="Kaster A.-K."/>
            <person name="Ovreas L."/>
            <person name="Rohde M."/>
            <person name="Galperin M.Y."/>
            <person name="Jogler C."/>
        </authorList>
    </citation>
    <scope>NUCLEOTIDE SEQUENCE [LARGE SCALE GENOMIC DNA]</scope>
    <source>
        <strain evidence="1 2">Pla175</strain>
    </source>
</reference>
<accession>A0A518DH84</accession>
<name>A0A518DH84_9BACT</name>
<keyword evidence="2" id="KW-1185">Reference proteome</keyword>
<dbReference type="EMBL" id="CP036291">
    <property type="protein sequence ID" value="QDU90835.1"/>
    <property type="molecule type" value="Genomic_DNA"/>
</dbReference>
<gene>
    <name evidence="1" type="ORF">Pla175_42480</name>
</gene>
<dbReference type="Proteomes" id="UP000317429">
    <property type="component" value="Chromosome"/>
</dbReference>
<organism evidence="1 2">
    <name type="scientific">Pirellulimonas nuda</name>
    <dbReference type="NCBI Taxonomy" id="2528009"/>
    <lineage>
        <taxon>Bacteria</taxon>
        <taxon>Pseudomonadati</taxon>
        <taxon>Planctomycetota</taxon>
        <taxon>Planctomycetia</taxon>
        <taxon>Pirellulales</taxon>
        <taxon>Lacipirellulaceae</taxon>
        <taxon>Pirellulimonas</taxon>
    </lineage>
</organism>
<evidence type="ECO:0000313" key="1">
    <source>
        <dbReference type="EMBL" id="QDU90835.1"/>
    </source>
</evidence>
<dbReference type="KEGG" id="pnd:Pla175_42480"/>
<evidence type="ECO:0000313" key="2">
    <source>
        <dbReference type="Proteomes" id="UP000317429"/>
    </source>
</evidence>
<evidence type="ECO:0008006" key="3">
    <source>
        <dbReference type="Google" id="ProtNLM"/>
    </source>
</evidence>
<dbReference type="RefSeq" id="WP_197527030.1">
    <property type="nucleotide sequence ID" value="NZ_CP036291.1"/>
</dbReference>
<protein>
    <recommendedName>
        <fullName evidence="3">PEP-CTERM protein-sorting domain-containing protein</fullName>
    </recommendedName>
</protein>
<dbReference type="AlphaFoldDB" id="A0A518DH84"/>
<sequence length="526" mass="57003">MAGVSLGQVFPVDSSNRALGNKTALYMVIRDTSDPALGATQINQIKSFESTMREFYARNSGGKLDIAYKRDASGDVVVLDIPVTLNADRTRPSNYRTTAESVAASLGYGSPSSYYAQLFDVSGTQASEGQGWAGVYCCTNDIQIQTKVTNGFYDNVLIHELGHRAGSGHASAVRSINSADYSSYVWNADAQSYETYNTATHGVQPTTFGAYSDEYGNPFDVMGNVSTGDFRAEIKKDLGWLTTAQVPNLRNLGQGTYRLYAHNELESVVGPGGQYGVVEGYDPNTLYGLTYTRSAERFITSSSSFQNYTQQVDLEYRVNSNGTGRDGVQFYIDGEIVDLDLEGGTSRNNTERELEVGGSVTDFSFGTSVFWVADTGVDFLSFSPPAPKDPLNFNNQWWEFSALSTGSDAIGHYIDLAVSLFDPLATTLLADLNQNGSLDQGDVSMFVGFWRFDTASMLESDRPQYGDFDASGLVDLSDWFFLRQSFLGAGLAAPSMAAIPEPASCTLAAGLIAFGFAARRRAKISA</sequence>
<proteinExistence type="predicted"/>